<dbReference type="Proteomes" id="UP001148838">
    <property type="component" value="Unassembled WGS sequence"/>
</dbReference>
<name>A0ABQ8T0D8_PERAM</name>
<sequence>MAGLCEGGNEPSGSLKVSKKSKGEQQWQRKLLIEKGANSRISGKKLRKRVVKYFVWSVALYGAETWTLRRSEEKRLEAFEMWIWRRMERVKWTDRIRNEKEKKELVGSLAEKKLPTEECTGRNGERKKSSGQKKISDDRQHEDIWSICGY</sequence>
<protein>
    <submittedName>
        <fullName evidence="2">Uncharacterized protein</fullName>
    </submittedName>
</protein>
<evidence type="ECO:0000313" key="3">
    <source>
        <dbReference type="Proteomes" id="UP001148838"/>
    </source>
</evidence>
<feature type="region of interest" description="Disordered" evidence="1">
    <location>
        <begin position="1"/>
        <end position="25"/>
    </location>
</feature>
<feature type="region of interest" description="Disordered" evidence="1">
    <location>
        <begin position="116"/>
        <end position="139"/>
    </location>
</feature>
<proteinExistence type="predicted"/>
<organism evidence="2 3">
    <name type="scientific">Periplaneta americana</name>
    <name type="common">American cockroach</name>
    <name type="synonym">Blatta americana</name>
    <dbReference type="NCBI Taxonomy" id="6978"/>
    <lineage>
        <taxon>Eukaryota</taxon>
        <taxon>Metazoa</taxon>
        <taxon>Ecdysozoa</taxon>
        <taxon>Arthropoda</taxon>
        <taxon>Hexapoda</taxon>
        <taxon>Insecta</taxon>
        <taxon>Pterygota</taxon>
        <taxon>Neoptera</taxon>
        <taxon>Polyneoptera</taxon>
        <taxon>Dictyoptera</taxon>
        <taxon>Blattodea</taxon>
        <taxon>Blattoidea</taxon>
        <taxon>Blattidae</taxon>
        <taxon>Blattinae</taxon>
        <taxon>Periplaneta</taxon>
    </lineage>
</organism>
<accession>A0ABQ8T0D8</accession>
<evidence type="ECO:0000256" key="1">
    <source>
        <dbReference type="SAM" id="MobiDB-lite"/>
    </source>
</evidence>
<keyword evidence="3" id="KW-1185">Reference proteome</keyword>
<dbReference type="EMBL" id="JAJSOF020000017">
    <property type="protein sequence ID" value="KAJ4439519.1"/>
    <property type="molecule type" value="Genomic_DNA"/>
</dbReference>
<comment type="caution">
    <text evidence="2">The sequence shown here is derived from an EMBL/GenBank/DDBJ whole genome shotgun (WGS) entry which is preliminary data.</text>
</comment>
<reference evidence="2 3" key="1">
    <citation type="journal article" date="2022" name="Allergy">
        <title>Genome assembly and annotation of Periplaneta americana reveal a comprehensive cockroach allergen profile.</title>
        <authorList>
            <person name="Wang L."/>
            <person name="Xiong Q."/>
            <person name="Saelim N."/>
            <person name="Wang L."/>
            <person name="Nong W."/>
            <person name="Wan A.T."/>
            <person name="Shi M."/>
            <person name="Liu X."/>
            <person name="Cao Q."/>
            <person name="Hui J.H.L."/>
            <person name="Sookrung N."/>
            <person name="Leung T.F."/>
            <person name="Tungtrongchitr A."/>
            <person name="Tsui S.K.W."/>
        </authorList>
    </citation>
    <scope>NUCLEOTIDE SEQUENCE [LARGE SCALE GENOMIC DNA]</scope>
    <source>
        <strain evidence="2">PWHHKU_190912</strain>
    </source>
</reference>
<evidence type="ECO:0000313" key="2">
    <source>
        <dbReference type="EMBL" id="KAJ4439519.1"/>
    </source>
</evidence>
<gene>
    <name evidence="2" type="ORF">ANN_07643</name>
</gene>